<evidence type="ECO:0000256" key="1">
    <source>
        <dbReference type="SAM" id="Phobius"/>
    </source>
</evidence>
<proteinExistence type="predicted"/>
<keyword evidence="1" id="KW-0812">Transmembrane</keyword>
<organism evidence="2 3">
    <name type="scientific">Janthinobacterium aestuarii</name>
    <dbReference type="NCBI Taxonomy" id="2985511"/>
    <lineage>
        <taxon>Bacteria</taxon>
        <taxon>Pseudomonadati</taxon>
        <taxon>Pseudomonadota</taxon>
        <taxon>Betaproteobacteria</taxon>
        <taxon>Burkholderiales</taxon>
        <taxon>Oxalobacteraceae</taxon>
        <taxon>Janthinobacterium</taxon>
    </lineage>
</organism>
<name>A0ABZ2GKN2_9BURK</name>
<accession>A0ABZ2GKN2</accession>
<evidence type="ECO:0000313" key="2">
    <source>
        <dbReference type="EMBL" id="WWO44921.1"/>
    </source>
</evidence>
<feature type="transmembrane region" description="Helical" evidence="1">
    <location>
        <begin position="80"/>
        <end position="100"/>
    </location>
</feature>
<dbReference type="EMBL" id="CP142523">
    <property type="protein sequence ID" value="WWO44921.1"/>
    <property type="molecule type" value="Genomic_DNA"/>
</dbReference>
<dbReference type="RefSeq" id="WP_338679168.1">
    <property type="nucleotide sequence ID" value="NZ_CP142523.1"/>
</dbReference>
<keyword evidence="1" id="KW-0472">Membrane</keyword>
<protein>
    <recommendedName>
        <fullName evidence="4">DUF1772 domain-containing protein</fullName>
    </recommendedName>
</protein>
<keyword evidence="1" id="KW-1133">Transmembrane helix</keyword>
<evidence type="ECO:0008006" key="4">
    <source>
        <dbReference type="Google" id="ProtNLM"/>
    </source>
</evidence>
<feature type="transmembrane region" description="Helical" evidence="1">
    <location>
        <begin position="133"/>
        <end position="152"/>
    </location>
</feature>
<dbReference type="Proteomes" id="UP001373909">
    <property type="component" value="Chromosome"/>
</dbReference>
<reference evidence="2 3" key="1">
    <citation type="submission" date="2024-01" db="EMBL/GenBank/DDBJ databases">
        <title>Draft genome sequences of nine bacterial species from freshwater ponds near Washington, DC.</title>
        <authorList>
            <person name="Pavloudi C."/>
            <person name="Oliver L."/>
            <person name="Slattery K."/>
            <person name="Lissner G."/>
            <person name="Saw J.H."/>
        </authorList>
    </citation>
    <scope>NUCLEOTIDE SEQUENCE [LARGE SCALE GENOMIC DNA]</scope>
    <source>
        <strain evidence="3">TB1-E2</strain>
    </source>
</reference>
<keyword evidence="3" id="KW-1185">Reference proteome</keyword>
<evidence type="ECO:0000313" key="3">
    <source>
        <dbReference type="Proteomes" id="UP001373909"/>
    </source>
</evidence>
<gene>
    <name evidence="2" type="ORF">OPV09_19665</name>
</gene>
<sequence length="164" mass="17156">MPSRLLQVIALTLTALGLAPGAAHLLELPVKLAYPPALYAQVTSTLYALFGPIGGAVQMAAMVTVAVLAFRSRRLPQGRLLAASAAALLASLLLWAFLVAPVNGEWGSSADVSQAEFAAAYARLRARWEYGHVAAFIAWFAGWLGMAAAFTMPPPAGAGVRLQP</sequence>
<feature type="transmembrane region" description="Helical" evidence="1">
    <location>
        <begin position="45"/>
        <end position="68"/>
    </location>
</feature>